<accession>A0A6S8I4N4</accession>
<dbReference type="AlphaFoldDB" id="A0A6S8I4N4"/>
<dbReference type="EMBL" id="HBIP01008599">
    <property type="protein sequence ID" value="CAE0489635.1"/>
    <property type="molecule type" value="Transcribed_RNA"/>
</dbReference>
<gene>
    <name evidence="8" type="ORF">DTER00134_LOCUS4704</name>
    <name evidence="9" type="ORF">DTER00134_LOCUS4706</name>
</gene>
<dbReference type="InterPro" id="IPR037185">
    <property type="entry name" value="EmrE-like"/>
</dbReference>
<protein>
    <recommendedName>
        <fullName evidence="7">Sugar phosphate transporter domain-containing protein</fullName>
    </recommendedName>
</protein>
<name>A0A6S8I4N4_DUNTE</name>
<feature type="compositionally biased region" description="Basic and acidic residues" evidence="5">
    <location>
        <begin position="14"/>
        <end position="23"/>
    </location>
</feature>
<evidence type="ECO:0000256" key="6">
    <source>
        <dbReference type="SAM" id="Phobius"/>
    </source>
</evidence>
<evidence type="ECO:0000259" key="7">
    <source>
        <dbReference type="Pfam" id="PF03151"/>
    </source>
</evidence>
<feature type="region of interest" description="Disordered" evidence="5">
    <location>
        <begin position="1"/>
        <end position="45"/>
    </location>
</feature>
<proteinExistence type="predicted"/>
<feature type="transmembrane region" description="Helical" evidence="6">
    <location>
        <begin position="169"/>
        <end position="190"/>
    </location>
</feature>
<dbReference type="PANTHER" id="PTHR11132">
    <property type="entry name" value="SOLUTE CARRIER FAMILY 35"/>
    <property type="match status" value="1"/>
</dbReference>
<feature type="transmembrane region" description="Helical" evidence="6">
    <location>
        <begin position="303"/>
        <end position="323"/>
    </location>
</feature>
<feature type="transmembrane region" description="Helical" evidence="6">
    <location>
        <begin position="87"/>
        <end position="107"/>
    </location>
</feature>
<feature type="transmembrane region" description="Helical" evidence="6">
    <location>
        <begin position="55"/>
        <end position="75"/>
    </location>
</feature>
<dbReference type="GO" id="GO:0016020">
    <property type="term" value="C:membrane"/>
    <property type="evidence" value="ECO:0007669"/>
    <property type="project" value="UniProtKB-SubCell"/>
</dbReference>
<feature type="transmembrane region" description="Helical" evidence="6">
    <location>
        <begin position="196"/>
        <end position="217"/>
    </location>
</feature>
<dbReference type="SUPFAM" id="SSF103481">
    <property type="entry name" value="Multidrug resistance efflux transporter EmrE"/>
    <property type="match status" value="1"/>
</dbReference>
<feature type="transmembrane region" description="Helical" evidence="6">
    <location>
        <begin position="238"/>
        <end position="256"/>
    </location>
</feature>
<reference evidence="8" key="1">
    <citation type="submission" date="2021-01" db="EMBL/GenBank/DDBJ databases">
        <authorList>
            <person name="Corre E."/>
            <person name="Pelletier E."/>
            <person name="Niang G."/>
            <person name="Scheremetjew M."/>
            <person name="Finn R."/>
            <person name="Kale V."/>
            <person name="Holt S."/>
            <person name="Cochrane G."/>
            <person name="Meng A."/>
            <person name="Brown T."/>
            <person name="Cohen L."/>
        </authorList>
    </citation>
    <scope>NUCLEOTIDE SEQUENCE</scope>
    <source>
        <strain evidence="8">CCMP1320</strain>
    </source>
</reference>
<feature type="transmembrane region" description="Helical" evidence="6">
    <location>
        <begin position="276"/>
        <end position="296"/>
    </location>
</feature>
<evidence type="ECO:0000256" key="3">
    <source>
        <dbReference type="ARBA" id="ARBA00022989"/>
    </source>
</evidence>
<feature type="transmembrane region" description="Helical" evidence="6">
    <location>
        <begin position="329"/>
        <end position="348"/>
    </location>
</feature>
<feature type="transmembrane region" description="Helical" evidence="6">
    <location>
        <begin position="127"/>
        <end position="149"/>
    </location>
</feature>
<keyword evidence="3 6" id="KW-1133">Transmembrane helix</keyword>
<organism evidence="8">
    <name type="scientific">Dunaliella tertiolecta</name>
    <name type="common">Green alga</name>
    <dbReference type="NCBI Taxonomy" id="3047"/>
    <lineage>
        <taxon>Eukaryota</taxon>
        <taxon>Viridiplantae</taxon>
        <taxon>Chlorophyta</taxon>
        <taxon>core chlorophytes</taxon>
        <taxon>Chlorophyceae</taxon>
        <taxon>CS clade</taxon>
        <taxon>Chlamydomonadales</taxon>
        <taxon>Dunaliellaceae</taxon>
        <taxon>Dunaliella</taxon>
    </lineage>
</organism>
<dbReference type="InterPro" id="IPR050186">
    <property type="entry name" value="TPT_transporter"/>
</dbReference>
<dbReference type="InterPro" id="IPR004853">
    <property type="entry name" value="Sugar_P_trans_dom"/>
</dbReference>
<feature type="domain" description="Sugar phosphate transporter" evidence="7">
    <location>
        <begin position="64"/>
        <end position="341"/>
    </location>
</feature>
<evidence type="ECO:0000313" key="8">
    <source>
        <dbReference type="EMBL" id="CAE0489633.1"/>
    </source>
</evidence>
<evidence type="ECO:0000256" key="4">
    <source>
        <dbReference type="ARBA" id="ARBA00023136"/>
    </source>
</evidence>
<comment type="subcellular location">
    <subcellularLocation>
        <location evidence="1">Membrane</location>
        <topology evidence="1">Multi-pass membrane protein</topology>
    </subcellularLocation>
</comment>
<feature type="compositionally biased region" description="Polar residues" evidence="5">
    <location>
        <begin position="1"/>
        <end position="11"/>
    </location>
</feature>
<evidence type="ECO:0000313" key="9">
    <source>
        <dbReference type="EMBL" id="CAE0489635.1"/>
    </source>
</evidence>
<evidence type="ECO:0000256" key="2">
    <source>
        <dbReference type="ARBA" id="ARBA00022692"/>
    </source>
</evidence>
<evidence type="ECO:0000256" key="5">
    <source>
        <dbReference type="SAM" id="MobiDB-lite"/>
    </source>
</evidence>
<keyword evidence="2 6" id="KW-0812">Transmembrane</keyword>
<dbReference type="EMBL" id="HBIP01008596">
    <property type="protein sequence ID" value="CAE0489633.1"/>
    <property type="molecule type" value="Transcribed_RNA"/>
</dbReference>
<sequence>MLKEGLSSTYKQRGPNEDVESVRASRPLLSPSNNDPKAAGPPRSHNLAASFSQSWLAGSAYVLASSAMILFNKHALSGFNFECPSSLLLFHCLLAVVFVKFMAVMGYHVEPLRWSIAWRWMPVNLLFVGMIVSSFFALKLVGVGMFTVLKNLSSLTTMGGDYLFFGKRYGLGVWACVLLMILSACAGGMTDANFSWSGYSWQIINCFFTSGYALYLSKVLSALQPSVGDNKHMTELSLVYYNNVLSLPPIALLALASGEFPKVLYSPALWNPQFQVVAFIGAVLGCAISYTSLWYMSTSTATLYSLTGGMNKVIVATAGIILFDESSGWRNLLSIAIGLAAGLVFVFAKTTPA</sequence>
<dbReference type="Pfam" id="PF03151">
    <property type="entry name" value="TPT"/>
    <property type="match status" value="1"/>
</dbReference>
<evidence type="ECO:0000256" key="1">
    <source>
        <dbReference type="ARBA" id="ARBA00004141"/>
    </source>
</evidence>
<keyword evidence="4 6" id="KW-0472">Membrane</keyword>